<reference evidence="1" key="1">
    <citation type="submission" date="2023-07" db="EMBL/GenBank/DDBJ databases">
        <title>Black Yeasts Isolated from many extreme environments.</title>
        <authorList>
            <person name="Coleine C."/>
            <person name="Stajich J.E."/>
            <person name="Selbmann L."/>
        </authorList>
    </citation>
    <scope>NUCLEOTIDE SEQUENCE</scope>
    <source>
        <strain evidence="1">CCFEE 5714</strain>
    </source>
</reference>
<keyword evidence="2" id="KW-1185">Reference proteome</keyword>
<comment type="caution">
    <text evidence="1">The sequence shown here is derived from an EMBL/GenBank/DDBJ whole genome shotgun (WGS) entry which is preliminary data.</text>
</comment>
<dbReference type="EMBL" id="JAUTXU010000063">
    <property type="protein sequence ID" value="KAK3713402.1"/>
    <property type="molecule type" value="Genomic_DNA"/>
</dbReference>
<accession>A0ACC3NAF3</accession>
<protein>
    <submittedName>
        <fullName evidence="1">Uncharacterized protein</fullName>
    </submittedName>
</protein>
<proteinExistence type="predicted"/>
<gene>
    <name evidence="1" type="ORF">LTR37_008594</name>
</gene>
<name>A0ACC3NAF3_9PEZI</name>
<evidence type="ECO:0000313" key="2">
    <source>
        <dbReference type="Proteomes" id="UP001281147"/>
    </source>
</evidence>
<dbReference type="Proteomes" id="UP001281147">
    <property type="component" value="Unassembled WGS sequence"/>
</dbReference>
<organism evidence="1 2">
    <name type="scientific">Vermiconidia calcicola</name>
    <dbReference type="NCBI Taxonomy" id="1690605"/>
    <lineage>
        <taxon>Eukaryota</taxon>
        <taxon>Fungi</taxon>
        <taxon>Dikarya</taxon>
        <taxon>Ascomycota</taxon>
        <taxon>Pezizomycotina</taxon>
        <taxon>Dothideomycetes</taxon>
        <taxon>Dothideomycetidae</taxon>
        <taxon>Mycosphaerellales</taxon>
        <taxon>Extremaceae</taxon>
        <taxon>Vermiconidia</taxon>
    </lineage>
</organism>
<sequence>MGGEQYAPPSGPPPGYYAQNASSGAQSQPHVSWAQANRSSEHASNNPFRPAHMNTSQGQHPYSSDQLPEYVPPPGPPPGWEDKKVALPNEEYAPPPGPPPSHQHSNEPEPPPYDPWLAVPDTALLPPPPSFKEDSSPASNATWDDAARGREWCDRNPLWAPRRHDQRTISRIANGDIRLTTPPNTRHLQMSSPSIGRTCVRTNPKCTDTILLSDIPLYTATTGHLRTIYFELHVLSMGGHGSSRNEEADASIAIGFLAPPYPSWRQPGWHRASLGIHGDDGRRFVDDSFGGQDFTTAFRKHDTVGIGMTFSPPSYGSGKHRCDAFFTRNGKREGGWNLHEERDQEQDGGNVFGLEGGHDLLAAVGCFGGVEMEVVFRREDWRFKPSMT</sequence>
<evidence type="ECO:0000313" key="1">
    <source>
        <dbReference type="EMBL" id="KAK3713402.1"/>
    </source>
</evidence>